<feature type="region of interest" description="Disordered" evidence="10">
    <location>
        <begin position="736"/>
        <end position="798"/>
    </location>
</feature>
<keyword evidence="6" id="KW-0965">Cell junction</keyword>
<evidence type="ECO:0000256" key="5">
    <source>
        <dbReference type="ARBA" id="ARBA00022889"/>
    </source>
</evidence>
<dbReference type="InterPro" id="IPR021622">
    <property type="entry name" value="Afadin/alpha-actinin-bd"/>
</dbReference>
<keyword evidence="5" id="KW-0130">Cell adhesion</keyword>
<evidence type="ECO:0000256" key="4">
    <source>
        <dbReference type="ARBA" id="ARBA00022490"/>
    </source>
</evidence>
<proteinExistence type="inferred from homology"/>
<dbReference type="PANTHER" id="PTHR46507">
    <property type="entry name" value="AFADIN- AND ALPHA-ACTININ-BINDING PROTEIN"/>
    <property type="match status" value="1"/>
</dbReference>
<comment type="similarity">
    <text evidence="3">Belongs to the ADIP family.</text>
</comment>
<protein>
    <submittedName>
        <fullName evidence="11">Afadin and alpha-actinin-binding-domain-containing protein</fullName>
    </submittedName>
</protein>
<dbReference type="Proteomes" id="UP001219525">
    <property type="component" value="Unassembled WGS sequence"/>
</dbReference>
<keyword evidence="12" id="KW-1185">Reference proteome</keyword>
<feature type="region of interest" description="Disordered" evidence="10">
    <location>
        <begin position="436"/>
        <end position="492"/>
    </location>
</feature>
<feature type="region of interest" description="Disordered" evidence="10">
    <location>
        <begin position="604"/>
        <end position="631"/>
    </location>
</feature>
<feature type="region of interest" description="Disordered" evidence="10">
    <location>
        <begin position="1"/>
        <end position="26"/>
    </location>
</feature>
<evidence type="ECO:0000256" key="10">
    <source>
        <dbReference type="SAM" id="MobiDB-lite"/>
    </source>
</evidence>
<reference evidence="11" key="1">
    <citation type="submission" date="2023-03" db="EMBL/GenBank/DDBJ databases">
        <title>Massive genome expansion in bonnet fungi (Mycena s.s.) driven by repeated elements and novel gene families across ecological guilds.</title>
        <authorList>
            <consortium name="Lawrence Berkeley National Laboratory"/>
            <person name="Harder C.B."/>
            <person name="Miyauchi S."/>
            <person name="Viragh M."/>
            <person name="Kuo A."/>
            <person name="Thoen E."/>
            <person name="Andreopoulos B."/>
            <person name="Lu D."/>
            <person name="Skrede I."/>
            <person name="Drula E."/>
            <person name="Henrissat B."/>
            <person name="Morin E."/>
            <person name="Kohler A."/>
            <person name="Barry K."/>
            <person name="LaButti K."/>
            <person name="Morin E."/>
            <person name="Salamov A."/>
            <person name="Lipzen A."/>
            <person name="Mereny Z."/>
            <person name="Hegedus B."/>
            <person name="Baldrian P."/>
            <person name="Stursova M."/>
            <person name="Weitz H."/>
            <person name="Taylor A."/>
            <person name="Grigoriev I.V."/>
            <person name="Nagy L.G."/>
            <person name="Martin F."/>
            <person name="Kauserud H."/>
        </authorList>
    </citation>
    <scope>NUCLEOTIDE SEQUENCE</scope>
    <source>
        <strain evidence="11">9144</strain>
    </source>
</reference>
<dbReference type="EMBL" id="JARJCW010000005">
    <property type="protein sequence ID" value="KAJ7224081.1"/>
    <property type="molecule type" value="Genomic_DNA"/>
</dbReference>
<evidence type="ECO:0000256" key="9">
    <source>
        <dbReference type="SAM" id="Coils"/>
    </source>
</evidence>
<dbReference type="AlphaFoldDB" id="A0AAD6YMJ4"/>
<gene>
    <name evidence="11" type="ORF">GGX14DRAFT_512736</name>
</gene>
<feature type="coiled-coil region" evidence="9">
    <location>
        <begin position="215"/>
        <end position="242"/>
    </location>
</feature>
<evidence type="ECO:0000313" key="12">
    <source>
        <dbReference type="Proteomes" id="UP001219525"/>
    </source>
</evidence>
<evidence type="ECO:0000313" key="11">
    <source>
        <dbReference type="EMBL" id="KAJ7224081.1"/>
    </source>
</evidence>
<evidence type="ECO:0000256" key="7">
    <source>
        <dbReference type="ARBA" id="ARBA00023054"/>
    </source>
</evidence>
<dbReference type="GO" id="GO:0036064">
    <property type="term" value="C:ciliary basal body"/>
    <property type="evidence" value="ECO:0007669"/>
    <property type="project" value="TreeGrafter"/>
</dbReference>
<name>A0AAD6YMJ4_9AGAR</name>
<evidence type="ECO:0000256" key="8">
    <source>
        <dbReference type="ARBA" id="ARBA00023212"/>
    </source>
</evidence>
<keyword evidence="4" id="KW-0963">Cytoplasm</keyword>
<accession>A0AAD6YMJ4</accession>
<comment type="caution">
    <text evidence="11">The sequence shown here is derived from an EMBL/GenBank/DDBJ whole genome shotgun (WGS) entry which is preliminary data.</text>
</comment>
<evidence type="ECO:0000256" key="2">
    <source>
        <dbReference type="ARBA" id="ARBA00004300"/>
    </source>
</evidence>
<dbReference type="GO" id="GO:0007155">
    <property type="term" value="P:cell adhesion"/>
    <property type="evidence" value="ECO:0007669"/>
    <property type="project" value="UniProtKB-KW"/>
</dbReference>
<dbReference type="PANTHER" id="PTHR46507:SF4">
    <property type="entry name" value="SSX FAMILY MEMBER 2 INTERACTING PROTEIN"/>
    <property type="match status" value="1"/>
</dbReference>
<sequence length="798" mass="84877">MATAQTPKKGVHWGGEPNLYSPSTDASSEILSTSSLEYINSQLVAHGFAPAPGLSLDAISNANLERVVKCLLGMLSQRVEDMSRTEDLATKLRTLSYDHERVTTMHLRATETAASAEREANLHKSRSVAATRLLQASESAHKQTTAELQRARTALQALRATHQAELKKKEREVERMTDRWGKLADMQAKAAAAPSGLRCVNLKVVDGSEVLGKGAGLEERALEQAEQARQRLSEENAKLRGLLLGAVNEAQAMLYQARSSEKEDEPVRVTVSTLFPMAPQNAADEKLKSLLTALREAVARPTTTVVAPSPTTSPVPEGELARLQGIINDLKSEIERYQQESLTRAAETRATFDQFANDARIVDGDIGDASVELMIAPERDAEKERLEKIKLQLKIERDNFTEATLRLGHERAALEAERLKLLDEKRSWDVEKMLAELPPTPNPASPAAVEASRSGKPSRNSPRKSPAKAFPVGKAGANRKTARVSRRSSLSSAPRFQAAFETEVLPLSSLSSSFLPTSFVLPPPTPVSAFPAPTELLLPSVPSLMEVSPPSDATAESGPATPPNFRLPFPMAKPFAQHMIHAYSPAKPSPLSRILMLSNSPATPGGNGNIVGGELSTPLGALPEENEEDGALTPDELFPAVPLAREPTLAEELGVSESPPESPAAAPAFPPVAGSLGAGRGSVFTRDPARFTALEKGKGRTMEAVRGAGARAGTVAGGEKENGARIRRKMVGLPKVSMGASGSAQGKTQGSLGGTGKTGSRARVMAKLPASTTAKTTGPRRVLVDSAEAPTAGRGLRG</sequence>
<keyword evidence="7 9" id="KW-0175">Coiled coil</keyword>
<keyword evidence="8" id="KW-0206">Cytoskeleton</keyword>
<evidence type="ECO:0000256" key="3">
    <source>
        <dbReference type="ARBA" id="ARBA00009291"/>
    </source>
</evidence>
<dbReference type="GO" id="GO:0035735">
    <property type="term" value="P:intraciliary transport involved in cilium assembly"/>
    <property type="evidence" value="ECO:0007669"/>
    <property type="project" value="TreeGrafter"/>
</dbReference>
<evidence type="ECO:0000256" key="1">
    <source>
        <dbReference type="ARBA" id="ARBA00004282"/>
    </source>
</evidence>
<comment type="subcellular location">
    <subcellularLocation>
        <location evidence="1">Cell junction</location>
    </subcellularLocation>
    <subcellularLocation>
        <location evidence="2">Cytoplasm</location>
        <location evidence="2">Cytoskeleton</location>
        <location evidence="2">Microtubule organizing center</location>
        <location evidence="2">Centrosome</location>
    </subcellularLocation>
</comment>
<dbReference type="InterPro" id="IPR052300">
    <property type="entry name" value="Adhesion_Centrosome_assoc"/>
</dbReference>
<organism evidence="11 12">
    <name type="scientific">Mycena pura</name>
    <dbReference type="NCBI Taxonomy" id="153505"/>
    <lineage>
        <taxon>Eukaryota</taxon>
        <taxon>Fungi</taxon>
        <taxon>Dikarya</taxon>
        <taxon>Basidiomycota</taxon>
        <taxon>Agaricomycotina</taxon>
        <taxon>Agaricomycetes</taxon>
        <taxon>Agaricomycetidae</taxon>
        <taxon>Agaricales</taxon>
        <taxon>Marasmiineae</taxon>
        <taxon>Mycenaceae</taxon>
        <taxon>Mycena</taxon>
    </lineage>
</organism>
<feature type="compositionally biased region" description="Polar residues" evidence="10">
    <location>
        <begin position="740"/>
        <end position="750"/>
    </location>
</feature>
<evidence type="ECO:0000256" key="6">
    <source>
        <dbReference type="ARBA" id="ARBA00022949"/>
    </source>
</evidence>
<dbReference type="Pfam" id="PF11559">
    <property type="entry name" value="ADIP"/>
    <property type="match status" value="1"/>
</dbReference>
<feature type="coiled-coil region" evidence="9">
    <location>
        <begin position="141"/>
        <end position="179"/>
    </location>
</feature>